<evidence type="ECO:0000256" key="3">
    <source>
        <dbReference type="ARBA" id="ARBA00022475"/>
    </source>
</evidence>
<keyword evidence="4 7" id="KW-0812">Transmembrane</keyword>
<dbReference type="Proteomes" id="UP000663570">
    <property type="component" value="Chromosome"/>
</dbReference>
<feature type="transmembrane region" description="Helical" evidence="7">
    <location>
        <begin position="198"/>
        <end position="217"/>
    </location>
</feature>
<name>A0ABX7M415_9RHOO</name>
<proteinExistence type="inferred from homology"/>
<accession>A0ABX7M415</accession>
<sequence length="225" mass="24016">MLEIFQYAVKNTALILAALLPIINPPGGAPIFLLLTRGASADTRRYLARQVAWNASLLLLAAMFIGSYVLEYFGISAATVKVAGGMLVASIGWKMLQTDDAHHDDAGSHIEWSRPVAESRAFYPHTFPLTVGPGSIAVALTLGASVYQGGKRPIAAPLGALLAVLIVAIIIYLCYGFADRIVGLLGKTGTTVMLRLTAFVLLCIGIEIFWGGASDLLEPLVLHRR</sequence>
<dbReference type="EMBL" id="CP071060">
    <property type="protein sequence ID" value="QSI75918.1"/>
    <property type="molecule type" value="Genomic_DNA"/>
</dbReference>
<evidence type="ECO:0000256" key="5">
    <source>
        <dbReference type="ARBA" id="ARBA00022989"/>
    </source>
</evidence>
<dbReference type="NCBIfam" id="TIGR00427">
    <property type="entry name" value="NAAT family transporter"/>
    <property type="match status" value="1"/>
</dbReference>
<evidence type="ECO:0000313" key="9">
    <source>
        <dbReference type="Proteomes" id="UP000663570"/>
    </source>
</evidence>
<evidence type="ECO:0000256" key="7">
    <source>
        <dbReference type="RuleBase" id="RU362048"/>
    </source>
</evidence>
<feature type="transmembrane region" description="Helical" evidence="7">
    <location>
        <begin position="51"/>
        <end position="70"/>
    </location>
</feature>
<evidence type="ECO:0000256" key="6">
    <source>
        <dbReference type="ARBA" id="ARBA00023136"/>
    </source>
</evidence>
<dbReference type="PANTHER" id="PTHR33508:SF1">
    <property type="entry name" value="UPF0056 MEMBRANE PROTEIN YHCE"/>
    <property type="match status" value="1"/>
</dbReference>
<gene>
    <name evidence="8" type="ORF">JY500_15730</name>
</gene>
<evidence type="ECO:0000256" key="2">
    <source>
        <dbReference type="ARBA" id="ARBA00009784"/>
    </source>
</evidence>
<keyword evidence="3" id="KW-1003">Cell membrane</keyword>
<comment type="similarity">
    <text evidence="2 7">Belongs to the UPF0056 (MarC) family.</text>
</comment>
<dbReference type="PANTHER" id="PTHR33508">
    <property type="entry name" value="UPF0056 MEMBRANE PROTEIN YHCE"/>
    <property type="match status" value="1"/>
</dbReference>
<organism evidence="8 9">
    <name type="scientific">Niveibacterium microcysteis</name>
    <dbReference type="NCBI Taxonomy" id="2811415"/>
    <lineage>
        <taxon>Bacteria</taxon>
        <taxon>Pseudomonadati</taxon>
        <taxon>Pseudomonadota</taxon>
        <taxon>Betaproteobacteria</taxon>
        <taxon>Rhodocyclales</taxon>
        <taxon>Rhodocyclaceae</taxon>
        <taxon>Niveibacterium</taxon>
    </lineage>
</organism>
<evidence type="ECO:0000256" key="1">
    <source>
        <dbReference type="ARBA" id="ARBA00004651"/>
    </source>
</evidence>
<reference evidence="8 9" key="1">
    <citation type="submission" date="2021-02" db="EMBL/GenBank/DDBJ databases">
        <title>Niveibacterium changnyeongensis HC41.</title>
        <authorList>
            <person name="Kang M."/>
        </authorList>
    </citation>
    <scope>NUCLEOTIDE SEQUENCE [LARGE SCALE GENOMIC DNA]</scope>
    <source>
        <strain evidence="8 9">HC41</strain>
    </source>
</reference>
<protein>
    <recommendedName>
        <fullName evidence="7">UPF0056 membrane protein</fullName>
    </recommendedName>
</protein>
<feature type="transmembrane region" description="Helical" evidence="7">
    <location>
        <begin position="154"/>
        <end position="178"/>
    </location>
</feature>
<dbReference type="InterPro" id="IPR002771">
    <property type="entry name" value="Multi_antbiot-R_MarC"/>
</dbReference>
<evidence type="ECO:0000313" key="8">
    <source>
        <dbReference type="EMBL" id="QSI75918.1"/>
    </source>
</evidence>
<keyword evidence="9" id="KW-1185">Reference proteome</keyword>
<comment type="subcellular location">
    <subcellularLocation>
        <location evidence="1 7">Cell membrane</location>
        <topology evidence="1 7">Multi-pass membrane protein</topology>
    </subcellularLocation>
</comment>
<dbReference type="RefSeq" id="WP_172197393.1">
    <property type="nucleotide sequence ID" value="NZ_CP071060.1"/>
</dbReference>
<comment type="caution">
    <text evidence="7">Lacks conserved residue(s) required for the propagation of feature annotation.</text>
</comment>
<evidence type="ECO:0000256" key="4">
    <source>
        <dbReference type="ARBA" id="ARBA00022692"/>
    </source>
</evidence>
<keyword evidence="6 7" id="KW-0472">Membrane</keyword>
<feature type="transmembrane region" description="Helical" evidence="7">
    <location>
        <begin position="127"/>
        <end position="147"/>
    </location>
</feature>
<keyword evidence="5 7" id="KW-1133">Transmembrane helix</keyword>
<dbReference type="Pfam" id="PF01914">
    <property type="entry name" value="MarC"/>
    <property type="match status" value="1"/>
</dbReference>